<gene>
    <name evidence="1" type="ORF">DQ384_05590</name>
</gene>
<evidence type="ECO:0000313" key="2">
    <source>
        <dbReference type="Proteomes" id="UP000253094"/>
    </source>
</evidence>
<dbReference type="Proteomes" id="UP000253094">
    <property type="component" value="Unassembled WGS sequence"/>
</dbReference>
<dbReference type="AlphaFoldDB" id="A0A367FNN6"/>
<accession>A0A367FNN6</accession>
<dbReference type="EMBL" id="QOIL01000003">
    <property type="protein sequence ID" value="RCG32013.1"/>
    <property type="molecule type" value="Genomic_DNA"/>
</dbReference>
<keyword evidence="2" id="KW-1185">Reference proteome</keyword>
<protein>
    <submittedName>
        <fullName evidence="1">Uncharacterized protein</fullName>
    </submittedName>
</protein>
<evidence type="ECO:0000313" key="1">
    <source>
        <dbReference type="EMBL" id="RCG32013.1"/>
    </source>
</evidence>
<reference evidence="1 2" key="1">
    <citation type="submission" date="2018-06" db="EMBL/GenBank/DDBJ databases">
        <title>Sphaerisporangium craniellae sp. nov., isolated from a marine sponge in the South China Sea.</title>
        <authorList>
            <person name="Li L."/>
        </authorList>
    </citation>
    <scope>NUCLEOTIDE SEQUENCE [LARGE SCALE GENOMIC DNA]</scope>
    <source>
        <strain evidence="1 2">CCTCC AA 208026</strain>
    </source>
</reference>
<sequence>MSPRRWDLAKTATAAQLDQVEPGWHIYYSVGLRRFVAIATWRADSPLQVRAATVEELREQMRDAELGAMVSLGGQWAWVA</sequence>
<comment type="caution">
    <text evidence="1">The sequence shown here is derived from an EMBL/GenBank/DDBJ whole genome shotgun (WGS) entry which is preliminary data.</text>
</comment>
<name>A0A367FNN6_9ACTN</name>
<proteinExistence type="predicted"/>
<organism evidence="1 2">
    <name type="scientific">Sphaerisporangium album</name>
    <dbReference type="NCBI Taxonomy" id="509200"/>
    <lineage>
        <taxon>Bacteria</taxon>
        <taxon>Bacillati</taxon>
        <taxon>Actinomycetota</taxon>
        <taxon>Actinomycetes</taxon>
        <taxon>Streptosporangiales</taxon>
        <taxon>Streptosporangiaceae</taxon>
        <taxon>Sphaerisporangium</taxon>
    </lineage>
</organism>